<keyword evidence="3 7" id="KW-0812">Transmembrane</keyword>
<feature type="domain" description="MacB-like periplasmic core" evidence="9">
    <location>
        <begin position="19"/>
        <end position="203"/>
    </location>
</feature>
<reference evidence="10 11" key="1">
    <citation type="submission" date="2016-10" db="EMBL/GenBank/DDBJ databases">
        <authorList>
            <person name="de Groot N.N."/>
        </authorList>
    </citation>
    <scope>NUCLEOTIDE SEQUENCE [LARGE SCALE GENOMIC DNA]</scope>
    <source>
        <strain evidence="10 11">NLAE-zl-G419</strain>
    </source>
</reference>
<dbReference type="RefSeq" id="WP_074845720.1">
    <property type="nucleotide sequence ID" value="NZ_BAAACD010000010.1"/>
</dbReference>
<evidence type="ECO:0000256" key="2">
    <source>
        <dbReference type="ARBA" id="ARBA00022475"/>
    </source>
</evidence>
<evidence type="ECO:0000256" key="7">
    <source>
        <dbReference type="SAM" id="Phobius"/>
    </source>
</evidence>
<sequence length="866" mass="97334">MKSYKELTQRYLKANKKRTILTIGGIAISVALIFAIGSLLESLNKRQLNDTIKSNGNYHAAFMDVTSSQAEKLKNSVEVKEAGISRTLGTALIHEDKNNKDTDEWLNNAYVEVKAYEDKTFNIYNVELEKGNYPKDSSEILLPEAVLNIFGKSIGDTIELEIGERYSPTNGVILDNNSYSDDEIIRNTIKKTYTIVGVRKKTFAEGPKTYRGITHLDDTSIYDGHYNVSVIMKKPKHTYDTTKKMAENLNFNKIKLKNGEEGYNIEYNENLLRLIGGSIKENYNASRDRIIVVIIGLVILSTIATIYNSFNISVMERKKEFGTLRSIGATPTQIRSIVFREGFFMASIAIPIGMIVGYFGLLVLLKLLTIFLSTVMNKMELAGIGATITLRLVIITLVISIITVFLSAYIPAKKAGKISPIEAIRNTTDIKVGKLKSGKLSSKLFKAEGYLASRNLRRNKKKFRITIFSIAISIVLFIVFNSFVSMSLKVNNFTARYTPNYSCYFGSSTLSPSEDDIKAIKSFRGVDKVYSKLFSSAIVSVDDNKLNQKADLSNLKDPESNQINLYNSSFVYPGEDGIKELKKNISKGEFDEVSLEKENGVILFQTNISRNAGKSTYVDYTTYDVGDYIKFYYNHDDYNSEKAPEKVKVMGIIEAPFGPFDYKEGGVTMFTTKKVLENIKMDNGGKISSLAIETLDNEDEGLKTYLKDITKKNNGYFNDTKENAREEKQFQIMMQIFLYGFVAVISLISAINIINTITTNVLLRKKELSMLQAVGMTTKDMHKSIYLESLFCTFTAWVYGTIVGVGISYFLYGTASKSVEFKWDAPIEAIFISLIGSIIISLIAGIIPIRKLRKENIIENIRRESI</sequence>
<dbReference type="Pfam" id="PF02687">
    <property type="entry name" value="FtsX"/>
    <property type="match status" value="2"/>
</dbReference>
<keyword evidence="11" id="KW-1185">Reference proteome</keyword>
<dbReference type="PANTHER" id="PTHR30572:SF4">
    <property type="entry name" value="ABC TRANSPORTER PERMEASE YTRF"/>
    <property type="match status" value="1"/>
</dbReference>
<dbReference type="GO" id="GO:0022857">
    <property type="term" value="F:transmembrane transporter activity"/>
    <property type="evidence" value="ECO:0007669"/>
    <property type="project" value="TreeGrafter"/>
</dbReference>
<name>A0A1I2MBT8_9CLOT</name>
<dbReference type="STRING" id="1529.SAMN04487885_1149"/>
<feature type="transmembrane region" description="Helical" evidence="7">
    <location>
        <begin position="290"/>
        <end position="310"/>
    </location>
</feature>
<proteinExistence type="inferred from homology"/>
<dbReference type="OrthoDB" id="9793166at2"/>
<comment type="subcellular location">
    <subcellularLocation>
        <location evidence="1">Cell membrane</location>
        <topology evidence="1">Multi-pass membrane protein</topology>
    </subcellularLocation>
</comment>
<feature type="transmembrane region" description="Helical" evidence="7">
    <location>
        <begin position="830"/>
        <end position="849"/>
    </location>
</feature>
<dbReference type="eggNOG" id="COG0577">
    <property type="taxonomic scope" value="Bacteria"/>
</dbReference>
<keyword evidence="4 7" id="KW-1133">Transmembrane helix</keyword>
<evidence type="ECO:0000256" key="4">
    <source>
        <dbReference type="ARBA" id="ARBA00022989"/>
    </source>
</evidence>
<feature type="transmembrane region" description="Helical" evidence="7">
    <location>
        <begin position="343"/>
        <end position="368"/>
    </location>
</feature>
<feature type="transmembrane region" description="Helical" evidence="7">
    <location>
        <begin position="388"/>
        <end position="410"/>
    </location>
</feature>
<dbReference type="InterPro" id="IPR003838">
    <property type="entry name" value="ABC3_permease_C"/>
</dbReference>
<gene>
    <name evidence="10" type="ORF">SAMN04487885_1149</name>
</gene>
<dbReference type="InterPro" id="IPR025857">
    <property type="entry name" value="MacB_PCD"/>
</dbReference>
<evidence type="ECO:0000256" key="6">
    <source>
        <dbReference type="ARBA" id="ARBA00038076"/>
    </source>
</evidence>
<comment type="similarity">
    <text evidence="6">Belongs to the ABC-4 integral membrane protein family.</text>
</comment>
<feature type="transmembrane region" description="Helical" evidence="7">
    <location>
        <begin position="20"/>
        <end position="40"/>
    </location>
</feature>
<evidence type="ECO:0000256" key="1">
    <source>
        <dbReference type="ARBA" id="ARBA00004651"/>
    </source>
</evidence>
<dbReference type="InterPro" id="IPR050250">
    <property type="entry name" value="Macrolide_Exporter_MacB"/>
</dbReference>
<feature type="domain" description="ABC3 transporter permease C-terminal" evidence="8">
    <location>
        <begin position="293"/>
        <end position="420"/>
    </location>
</feature>
<feature type="transmembrane region" description="Helical" evidence="7">
    <location>
        <begin position="463"/>
        <end position="484"/>
    </location>
</feature>
<accession>A0A1I2MBT8</accession>
<dbReference type="eggNOG" id="COG4591">
    <property type="taxonomic scope" value="Bacteria"/>
</dbReference>
<evidence type="ECO:0000313" key="11">
    <source>
        <dbReference type="Proteomes" id="UP000182135"/>
    </source>
</evidence>
<organism evidence="10 11">
    <name type="scientific">Clostridium cadaveris</name>
    <dbReference type="NCBI Taxonomy" id="1529"/>
    <lineage>
        <taxon>Bacteria</taxon>
        <taxon>Bacillati</taxon>
        <taxon>Bacillota</taxon>
        <taxon>Clostridia</taxon>
        <taxon>Eubacteriales</taxon>
        <taxon>Clostridiaceae</taxon>
        <taxon>Clostridium</taxon>
    </lineage>
</organism>
<feature type="transmembrane region" description="Helical" evidence="7">
    <location>
        <begin position="784"/>
        <end position="810"/>
    </location>
</feature>
<evidence type="ECO:0000256" key="5">
    <source>
        <dbReference type="ARBA" id="ARBA00023136"/>
    </source>
</evidence>
<dbReference type="GO" id="GO:0005886">
    <property type="term" value="C:plasma membrane"/>
    <property type="evidence" value="ECO:0007669"/>
    <property type="project" value="UniProtKB-SubCell"/>
</dbReference>
<keyword evidence="5 7" id="KW-0472">Membrane</keyword>
<keyword evidence="2" id="KW-1003">Cell membrane</keyword>
<protein>
    <submittedName>
        <fullName evidence="10">Putative ABC transport system permease protein</fullName>
    </submittedName>
</protein>
<dbReference type="Proteomes" id="UP000182135">
    <property type="component" value="Unassembled WGS sequence"/>
</dbReference>
<dbReference type="EMBL" id="FOOE01000014">
    <property type="protein sequence ID" value="SFF88964.1"/>
    <property type="molecule type" value="Genomic_DNA"/>
</dbReference>
<evidence type="ECO:0000259" key="9">
    <source>
        <dbReference type="Pfam" id="PF12704"/>
    </source>
</evidence>
<feature type="domain" description="ABC3 transporter permease C-terminal" evidence="8">
    <location>
        <begin position="741"/>
        <end position="857"/>
    </location>
</feature>
<evidence type="ECO:0000259" key="8">
    <source>
        <dbReference type="Pfam" id="PF02687"/>
    </source>
</evidence>
<dbReference type="PANTHER" id="PTHR30572">
    <property type="entry name" value="MEMBRANE COMPONENT OF TRANSPORTER-RELATED"/>
    <property type="match status" value="1"/>
</dbReference>
<dbReference type="AlphaFoldDB" id="A0A1I2MBT8"/>
<dbReference type="Pfam" id="PF12704">
    <property type="entry name" value="MacB_PCD"/>
    <property type="match status" value="1"/>
</dbReference>
<feature type="transmembrane region" description="Helical" evidence="7">
    <location>
        <begin position="736"/>
        <end position="763"/>
    </location>
</feature>
<evidence type="ECO:0000256" key="3">
    <source>
        <dbReference type="ARBA" id="ARBA00022692"/>
    </source>
</evidence>
<evidence type="ECO:0000313" key="10">
    <source>
        <dbReference type="EMBL" id="SFF88964.1"/>
    </source>
</evidence>